<dbReference type="InterPro" id="IPR007485">
    <property type="entry name" value="LPS_assembly_LptE"/>
</dbReference>
<evidence type="ECO:0000256" key="1">
    <source>
        <dbReference type="ARBA" id="ARBA00022729"/>
    </source>
</evidence>
<dbReference type="PROSITE" id="PS51318">
    <property type="entry name" value="TAT"/>
    <property type="match status" value="1"/>
</dbReference>
<evidence type="ECO:0000256" key="2">
    <source>
        <dbReference type="ARBA" id="ARBA00023136"/>
    </source>
</evidence>
<keyword evidence="2 6" id="KW-0472">Membrane</keyword>
<dbReference type="PANTHER" id="PTHR38098:SF1">
    <property type="entry name" value="LPS-ASSEMBLY LIPOPROTEIN LPTE"/>
    <property type="match status" value="1"/>
</dbReference>
<comment type="caution">
    <text evidence="7">The sequence shown here is derived from an EMBL/GenBank/DDBJ whole genome shotgun (WGS) entry which is preliminary data.</text>
</comment>
<keyword evidence="8" id="KW-1185">Reference proteome</keyword>
<evidence type="ECO:0000313" key="8">
    <source>
        <dbReference type="Proteomes" id="UP001500975"/>
    </source>
</evidence>
<evidence type="ECO:0000313" key="7">
    <source>
        <dbReference type="EMBL" id="GAA4358554.1"/>
    </source>
</evidence>
<dbReference type="HAMAP" id="MF_01186">
    <property type="entry name" value="LPS_assembly_LptE"/>
    <property type="match status" value="1"/>
</dbReference>
<dbReference type="RefSeq" id="WP_345541839.1">
    <property type="nucleotide sequence ID" value="NZ_BAABGJ010000081.1"/>
</dbReference>
<dbReference type="Proteomes" id="UP001500975">
    <property type="component" value="Unassembled WGS sequence"/>
</dbReference>
<evidence type="ECO:0000256" key="6">
    <source>
        <dbReference type="HAMAP-Rule" id="MF_01186"/>
    </source>
</evidence>
<comment type="similarity">
    <text evidence="6">Belongs to the LptE lipoprotein family.</text>
</comment>
<evidence type="ECO:0000256" key="5">
    <source>
        <dbReference type="ARBA" id="ARBA00023288"/>
    </source>
</evidence>
<gene>
    <name evidence="6" type="primary">lptE</name>
    <name evidence="7" type="ORF">GCM10023165_53560</name>
</gene>
<keyword evidence="4 6" id="KW-0998">Cell outer membrane</keyword>
<comment type="subunit">
    <text evidence="6">Component of the lipopolysaccharide transport and assembly complex. Interacts with LptD.</text>
</comment>
<dbReference type="PANTHER" id="PTHR38098">
    <property type="entry name" value="LPS-ASSEMBLY LIPOPROTEIN LPTE"/>
    <property type="match status" value="1"/>
</dbReference>
<dbReference type="EMBL" id="BAABGJ010000081">
    <property type="protein sequence ID" value="GAA4358554.1"/>
    <property type="molecule type" value="Genomic_DNA"/>
</dbReference>
<reference evidence="8" key="1">
    <citation type="journal article" date="2019" name="Int. J. Syst. Evol. Microbiol.">
        <title>The Global Catalogue of Microorganisms (GCM) 10K type strain sequencing project: providing services to taxonomists for standard genome sequencing and annotation.</title>
        <authorList>
            <consortium name="The Broad Institute Genomics Platform"/>
            <consortium name="The Broad Institute Genome Sequencing Center for Infectious Disease"/>
            <person name="Wu L."/>
            <person name="Ma J."/>
        </authorList>
    </citation>
    <scope>NUCLEOTIDE SEQUENCE [LARGE SCALE GENOMIC DNA]</scope>
    <source>
        <strain evidence="8">JCM 17804</strain>
    </source>
</reference>
<dbReference type="Gene3D" id="3.30.160.150">
    <property type="entry name" value="Lipoprotein like domain"/>
    <property type="match status" value="1"/>
</dbReference>
<keyword evidence="1" id="KW-0732">Signal</keyword>
<keyword evidence="5" id="KW-0449">Lipoprotein</keyword>
<evidence type="ECO:0000256" key="3">
    <source>
        <dbReference type="ARBA" id="ARBA00023139"/>
    </source>
</evidence>
<dbReference type="InterPro" id="IPR006311">
    <property type="entry name" value="TAT_signal"/>
</dbReference>
<name>A0ABP8IGR5_9BURK</name>
<sequence>MDNASTSRRALLAGAAATLALAGCGFQLRRAPDFAFKSLAVPGKSAFVNSLRRQFRAAGNVELVPEEEMGRAEAILEVLSENRGTAVLSTNSAGQVRELQLRLTMRIRLRTPAGKELLPPTVIEQFRDITYNETAALAKEGETELLYRDMQSDIAQQTLRRLAAVKTL</sequence>
<comment type="function">
    <text evidence="6">Together with LptD, is involved in the assembly of lipopolysaccharide (LPS) at the surface of the outer membrane. Required for the proper assembly of LptD. Binds LPS and may serve as the LPS recognition site at the outer membrane.</text>
</comment>
<proteinExistence type="inferred from homology"/>
<protein>
    <recommendedName>
        <fullName evidence="6">LPS-assembly lipoprotein LptE</fullName>
    </recommendedName>
</protein>
<dbReference type="Pfam" id="PF04390">
    <property type="entry name" value="LptE"/>
    <property type="match status" value="1"/>
</dbReference>
<evidence type="ECO:0000256" key="4">
    <source>
        <dbReference type="ARBA" id="ARBA00023237"/>
    </source>
</evidence>
<organism evidence="7 8">
    <name type="scientific">Variovorax defluvii</name>
    <dbReference type="NCBI Taxonomy" id="913761"/>
    <lineage>
        <taxon>Bacteria</taxon>
        <taxon>Pseudomonadati</taxon>
        <taxon>Pseudomonadota</taxon>
        <taxon>Betaproteobacteria</taxon>
        <taxon>Burkholderiales</taxon>
        <taxon>Comamonadaceae</taxon>
        <taxon>Variovorax</taxon>
    </lineage>
</organism>
<accession>A0ABP8IGR5</accession>
<keyword evidence="3" id="KW-0564">Palmitate</keyword>